<keyword evidence="1" id="KW-0472">Membrane</keyword>
<proteinExistence type="predicted"/>
<feature type="transmembrane region" description="Helical" evidence="1">
    <location>
        <begin position="57"/>
        <end position="81"/>
    </location>
</feature>
<dbReference type="AlphaFoldDB" id="A5GAF8"/>
<keyword evidence="1" id="KW-1133">Transmembrane helix</keyword>
<reference evidence="2 3" key="1">
    <citation type="submission" date="2007-05" db="EMBL/GenBank/DDBJ databases">
        <title>Complete sequence of Geobacter uraniireducens Rf4.</title>
        <authorList>
            <consortium name="US DOE Joint Genome Institute"/>
            <person name="Copeland A."/>
            <person name="Lucas S."/>
            <person name="Lapidus A."/>
            <person name="Barry K."/>
            <person name="Detter J.C."/>
            <person name="Glavina del Rio T."/>
            <person name="Hammon N."/>
            <person name="Israni S."/>
            <person name="Dalin E."/>
            <person name="Tice H."/>
            <person name="Pitluck S."/>
            <person name="Chertkov O."/>
            <person name="Brettin T."/>
            <person name="Bruce D."/>
            <person name="Han C."/>
            <person name="Schmutz J."/>
            <person name="Larimer F."/>
            <person name="Land M."/>
            <person name="Hauser L."/>
            <person name="Kyrpides N."/>
            <person name="Mikhailova N."/>
            <person name="Shelobolina E."/>
            <person name="Aklujkar M."/>
            <person name="Lovley D."/>
            <person name="Richardson P."/>
        </authorList>
    </citation>
    <scope>NUCLEOTIDE SEQUENCE [LARGE SCALE GENOMIC DNA]</scope>
    <source>
        <strain evidence="2 3">Rf4</strain>
    </source>
</reference>
<feature type="transmembrane region" description="Helical" evidence="1">
    <location>
        <begin position="247"/>
        <end position="271"/>
    </location>
</feature>
<evidence type="ECO:0000256" key="1">
    <source>
        <dbReference type="SAM" id="Phobius"/>
    </source>
</evidence>
<feature type="transmembrane region" description="Helical" evidence="1">
    <location>
        <begin position="143"/>
        <end position="164"/>
    </location>
</feature>
<protein>
    <recommendedName>
        <fullName evidence="4">AI-2E family transporter</fullName>
    </recommendedName>
</protein>
<dbReference type="Proteomes" id="UP000006695">
    <property type="component" value="Chromosome"/>
</dbReference>
<organism evidence="2 3">
    <name type="scientific">Geotalea uraniireducens (strain Rf4)</name>
    <name type="common">Geobacter uraniireducens</name>
    <dbReference type="NCBI Taxonomy" id="351605"/>
    <lineage>
        <taxon>Bacteria</taxon>
        <taxon>Pseudomonadati</taxon>
        <taxon>Thermodesulfobacteriota</taxon>
        <taxon>Desulfuromonadia</taxon>
        <taxon>Geobacterales</taxon>
        <taxon>Geobacteraceae</taxon>
        <taxon>Geotalea</taxon>
    </lineage>
</organism>
<sequence>MPTSPIFVSYLLAALAVPLVLHFHLLPAVFAGLAVHVLTVKLARRLPANWGGLTHKIALAAIAAIVIMGLIGASLGLWSFLQGNGGMAALLVTVADTLEKLRHALPASMADALPATVEELHEPLAEMLREHGKKISAMGMAGIKTFAHVLLGMVVGGMTALHHFSGIDSWPSFSAALHARAQGLADAFDKVVFAQVKISALNTILTALYLLVILPLCDIHMPLLTVLIPLTFVAGLLPVVGNLISNAAIVLISLGMSPGVALASLVFLIAIHKLEYFTNAKIVGGQVHASAWELLCAMLAMEAVFGIGGLVAAPVAYAWLKAEIKAKNLI</sequence>
<dbReference type="RefSeq" id="WP_011938164.1">
    <property type="nucleotide sequence ID" value="NC_009483.1"/>
</dbReference>
<keyword evidence="3" id="KW-1185">Reference proteome</keyword>
<keyword evidence="1" id="KW-0812">Transmembrane</keyword>
<dbReference type="EMBL" id="CP000698">
    <property type="protein sequence ID" value="ABQ25446.1"/>
    <property type="molecule type" value="Genomic_DNA"/>
</dbReference>
<evidence type="ECO:0000313" key="3">
    <source>
        <dbReference type="Proteomes" id="UP000006695"/>
    </source>
</evidence>
<gene>
    <name evidence="2" type="ordered locus">Gura_1242</name>
</gene>
<dbReference type="STRING" id="351605.Gura_1242"/>
<evidence type="ECO:0000313" key="2">
    <source>
        <dbReference type="EMBL" id="ABQ25446.1"/>
    </source>
</evidence>
<evidence type="ECO:0008006" key="4">
    <source>
        <dbReference type="Google" id="ProtNLM"/>
    </source>
</evidence>
<accession>A5GAF8</accession>
<dbReference type="KEGG" id="gur:Gura_1242"/>
<feature type="transmembrane region" description="Helical" evidence="1">
    <location>
        <begin position="198"/>
        <end position="216"/>
    </location>
</feature>
<dbReference type="HOGENOM" id="CLU_798794_0_0_7"/>
<dbReference type="OrthoDB" id="8113193at2"/>
<name>A5GAF8_GEOUR</name>
<feature type="transmembrane region" description="Helical" evidence="1">
    <location>
        <begin position="223"/>
        <end position="241"/>
    </location>
</feature>
<feature type="transmembrane region" description="Helical" evidence="1">
    <location>
        <begin position="292"/>
        <end position="320"/>
    </location>
</feature>
<feature type="transmembrane region" description="Helical" evidence="1">
    <location>
        <begin position="7"/>
        <end position="37"/>
    </location>
</feature>